<dbReference type="EMBL" id="UOFG01000202">
    <property type="protein sequence ID" value="VAW63481.1"/>
    <property type="molecule type" value="Genomic_DNA"/>
</dbReference>
<feature type="compositionally biased region" description="Polar residues" evidence="1">
    <location>
        <begin position="39"/>
        <end position="48"/>
    </location>
</feature>
<organism evidence="2">
    <name type="scientific">hydrothermal vent metagenome</name>
    <dbReference type="NCBI Taxonomy" id="652676"/>
    <lineage>
        <taxon>unclassified sequences</taxon>
        <taxon>metagenomes</taxon>
        <taxon>ecological metagenomes</taxon>
    </lineage>
</organism>
<gene>
    <name evidence="2" type="ORF">MNBD_GAMMA11-1137</name>
</gene>
<name>A0A3B0X6W9_9ZZZZ</name>
<evidence type="ECO:0000256" key="1">
    <source>
        <dbReference type="SAM" id="MobiDB-lite"/>
    </source>
</evidence>
<protein>
    <submittedName>
        <fullName evidence="2">Uncharacterized protein</fullName>
    </submittedName>
</protein>
<evidence type="ECO:0000313" key="2">
    <source>
        <dbReference type="EMBL" id="VAW63481.1"/>
    </source>
</evidence>
<proteinExistence type="predicted"/>
<sequence length="65" mass="7192">MENSTDKNEVDENKRDFVKKAAYTAPVIMTMAALPAFASTGSGQQPTGGRQHRNNPGRRVPRRPH</sequence>
<reference evidence="2" key="1">
    <citation type="submission" date="2018-06" db="EMBL/GenBank/DDBJ databases">
        <authorList>
            <person name="Zhirakovskaya E."/>
        </authorList>
    </citation>
    <scope>NUCLEOTIDE SEQUENCE</scope>
</reference>
<feature type="compositionally biased region" description="Basic residues" evidence="1">
    <location>
        <begin position="50"/>
        <end position="65"/>
    </location>
</feature>
<accession>A0A3B0X6W9</accession>
<dbReference type="AlphaFoldDB" id="A0A3B0X6W9"/>
<feature type="region of interest" description="Disordered" evidence="1">
    <location>
        <begin position="38"/>
        <end position="65"/>
    </location>
</feature>